<evidence type="ECO:0000313" key="11">
    <source>
        <dbReference type="Proteomes" id="UP000035955"/>
    </source>
</evidence>
<dbReference type="Gene3D" id="1.20.1250.20">
    <property type="entry name" value="MFS general substrate transporter like domains"/>
    <property type="match status" value="1"/>
</dbReference>
<feature type="transmembrane region" description="Helical" evidence="8">
    <location>
        <begin position="12"/>
        <end position="33"/>
    </location>
</feature>
<dbReference type="GO" id="GO:0030395">
    <property type="term" value="F:lactose binding"/>
    <property type="evidence" value="ECO:0007669"/>
    <property type="project" value="TreeGrafter"/>
</dbReference>
<dbReference type="Proteomes" id="UP000035955">
    <property type="component" value="Unassembled WGS sequence"/>
</dbReference>
<keyword evidence="7 8" id="KW-0472">Membrane</keyword>
<evidence type="ECO:0000256" key="2">
    <source>
        <dbReference type="ARBA" id="ARBA00022448"/>
    </source>
</evidence>
<dbReference type="PANTHER" id="PTHR23522">
    <property type="entry name" value="BLL5896 PROTEIN"/>
    <property type="match status" value="1"/>
</dbReference>
<dbReference type="GO" id="GO:0005886">
    <property type="term" value="C:plasma membrane"/>
    <property type="evidence" value="ECO:0007669"/>
    <property type="project" value="UniProtKB-SubCell"/>
</dbReference>
<evidence type="ECO:0000313" key="10">
    <source>
        <dbReference type="EMBL" id="KMO34091.1"/>
    </source>
</evidence>
<comment type="caution">
    <text evidence="10">The sequence shown here is derived from an EMBL/GenBank/DDBJ whole genome shotgun (WGS) entry which is preliminary data.</text>
</comment>
<evidence type="ECO:0000256" key="8">
    <source>
        <dbReference type="SAM" id="Phobius"/>
    </source>
</evidence>
<keyword evidence="11" id="KW-1185">Reference proteome</keyword>
<feature type="domain" description="Major facilitator superfamily associated" evidence="9">
    <location>
        <begin position="13"/>
        <end position="173"/>
    </location>
</feature>
<proteinExistence type="predicted"/>
<reference evidence="10 11" key="1">
    <citation type="submission" date="2015-03" db="EMBL/GenBank/DDBJ databases">
        <title>Genome sequencing of Methylobacterium variabile DSM 16961.</title>
        <authorList>
            <person name="Chaudhry V."/>
            <person name="Patil P.B."/>
        </authorList>
    </citation>
    <scope>NUCLEOTIDE SEQUENCE [LARGE SCALE GENOMIC DNA]</scope>
    <source>
        <strain evidence="10 11">DSM 16961</strain>
    </source>
</reference>
<keyword evidence="2" id="KW-0813">Transport</keyword>
<evidence type="ECO:0000256" key="5">
    <source>
        <dbReference type="ARBA" id="ARBA00022692"/>
    </source>
</evidence>
<feature type="transmembrane region" description="Helical" evidence="8">
    <location>
        <begin position="207"/>
        <end position="227"/>
    </location>
</feature>
<keyword evidence="5 8" id="KW-0812">Transmembrane</keyword>
<dbReference type="GO" id="GO:0015528">
    <property type="term" value="F:lactose:proton symporter activity"/>
    <property type="evidence" value="ECO:0007669"/>
    <property type="project" value="TreeGrafter"/>
</dbReference>
<gene>
    <name evidence="10" type="ORF">VQ02_19575</name>
</gene>
<dbReference type="OrthoDB" id="9150135at2"/>
<dbReference type="RefSeq" id="WP_048445887.1">
    <property type="nucleotide sequence ID" value="NZ_LABY01000141.1"/>
</dbReference>
<evidence type="ECO:0000256" key="6">
    <source>
        <dbReference type="ARBA" id="ARBA00022989"/>
    </source>
</evidence>
<evidence type="ECO:0000256" key="1">
    <source>
        <dbReference type="ARBA" id="ARBA00004429"/>
    </source>
</evidence>
<keyword evidence="3" id="KW-1003">Cell membrane</keyword>
<dbReference type="Pfam" id="PF12832">
    <property type="entry name" value="MFS_1_like"/>
    <property type="match status" value="1"/>
</dbReference>
<dbReference type="InterPro" id="IPR024989">
    <property type="entry name" value="MFS_assoc_dom"/>
</dbReference>
<dbReference type="SUPFAM" id="SSF103473">
    <property type="entry name" value="MFS general substrate transporter"/>
    <property type="match status" value="1"/>
</dbReference>
<organism evidence="10 11">
    <name type="scientific">Methylobacterium variabile</name>
    <dbReference type="NCBI Taxonomy" id="298794"/>
    <lineage>
        <taxon>Bacteria</taxon>
        <taxon>Pseudomonadati</taxon>
        <taxon>Pseudomonadota</taxon>
        <taxon>Alphaproteobacteria</taxon>
        <taxon>Hyphomicrobiales</taxon>
        <taxon>Methylobacteriaceae</taxon>
        <taxon>Methylobacterium</taxon>
    </lineage>
</organism>
<comment type="subcellular location">
    <subcellularLocation>
        <location evidence="1">Cell inner membrane</location>
        <topology evidence="1">Multi-pass membrane protein</topology>
    </subcellularLocation>
</comment>
<evidence type="ECO:0000256" key="7">
    <source>
        <dbReference type="ARBA" id="ARBA00023136"/>
    </source>
</evidence>
<sequence length="235" mass="22943">MPFGSGALPRFLLVYAALYAGYGLTTPFLPALLAERGLSSTEVGLVLAAGTGIRLAAGPLAGRIADRLGAGRGVLVACAALSAASALLYLAGHAFAGLMLAGIAHAAATAPLAPLADALALPAAAASRFAYGTVRGAGSAAFIAGTLAAGQVVALVGLAALPAAGAAAFLVLAGASARLPGAARPAAQGPERAGARVLLRSARFRRLVAVAALVIGSHAVHDAFAVIRWREAGLA</sequence>
<dbReference type="InterPro" id="IPR036259">
    <property type="entry name" value="MFS_trans_sf"/>
</dbReference>
<feature type="non-terminal residue" evidence="10">
    <location>
        <position position="235"/>
    </location>
</feature>
<dbReference type="EMBL" id="LABY01000141">
    <property type="protein sequence ID" value="KMO34091.1"/>
    <property type="molecule type" value="Genomic_DNA"/>
</dbReference>
<evidence type="ECO:0000259" key="9">
    <source>
        <dbReference type="Pfam" id="PF12832"/>
    </source>
</evidence>
<dbReference type="PANTHER" id="PTHR23522:SF10">
    <property type="entry name" value="3-PHENYLPROPIONIC ACID TRANSPORTER-RELATED"/>
    <property type="match status" value="1"/>
</dbReference>
<dbReference type="AlphaFoldDB" id="A0A0J6V5C2"/>
<keyword evidence="4" id="KW-0997">Cell inner membrane</keyword>
<protein>
    <submittedName>
        <fullName evidence="10">MFS transporter</fullName>
    </submittedName>
</protein>
<evidence type="ECO:0000256" key="4">
    <source>
        <dbReference type="ARBA" id="ARBA00022519"/>
    </source>
</evidence>
<keyword evidence="6 8" id="KW-1133">Transmembrane helix</keyword>
<evidence type="ECO:0000256" key="3">
    <source>
        <dbReference type="ARBA" id="ARBA00022475"/>
    </source>
</evidence>
<feature type="transmembrane region" description="Helical" evidence="8">
    <location>
        <begin position="45"/>
        <end position="62"/>
    </location>
</feature>
<name>A0A0J6V5C2_9HYPH</name>
<accession>A0A0J6V5C2</accession>